<organism evidence="1 2">
    <name type="scientific">Marinilabilia salmonicolor</name>
    <dbReference type="NCBI Taxonomy" id="989"/>
    <lineage>
        <taxon>Bacteria</taxon>
        <taxon>Pseudomonadati</taxon>
        <taxon>Bacteroidota</taxon>
        <taxon>Bacteroidia</taxon>
        <taxon>Marinilabiliales</taxon>
        <taxon>Marinilabiliaceae</taxon>
        <taxon>Marinilabilia</taxon>
    </lineage>
</organism>
<dbReference type="EMBL" id="QPIZ01000021">
    <property type="protein sequence ID" value="RCW30613.1"/>
    <property type="molecule type" value="Genomic_DNA"/>
</dbReference>
<comment type="caution">
    <text evidence="1">The sequence shown here is derived from an EMBL/GenBank/DDBJ whole genome shotgun (WGS) entry which is preliminary data.</text>
</comment>
<name>A0A368UPI4_9BACT</name>
<dbReference type="RefSeq" id="WP_181872100.1">
    <property type="nucleotide sequence ID" value="NZ_QPIZ01000021.1"/>
</dbReference>
<dbReference type="Pfam" id="PF10677">
    <property type="entry name" value="DUF2490"/>
    <property type="match status" value="1"/>
</dbReference>
<dbReference type="InterPro" id="IPR019619">
    <property type="entry name" value="DUF2490"/>
</dbReference>
<accession>A0A368UPI4</accession>
<reference evidence="1 2" key="1">
    <citation type="submission" date="2018-07" db="EMBL/GenBank/DDBJ databases">
        <title>Freshwater and sediment microbial communities from various areas in North America, analyzing microbe dynamics in response to fracking.</title>
        <authorList>
            <person name="Lamendella R."/>
        </authorList>
    </citation>
    <scope>NUCLEOTIDE SEQUENCE [LARGE SCALE GENOMIC DNA]</scope>
    <source>
        <strain evidence="1 2">160A</strain>
    </source>
</reference>
<proteinExistence type="predicted"/>
<dbReference type="AlphaFoldDB" id="A0A368UPI4"/>
<evidence type="ECO:0000313" key="1">
    <source>
        <dbReference type="EMBL" id="RCW30613.1"/>
    </source>
</evidence>
<sequence length="228" mass="27147">MRIKNNILWLTAFLLMYIPKLEAQGNEHIAHWTEIGAEIEIANDLELELSEELRYLIDEQEMDRCKTNLGLSYDVYKFLSIGAGYTWTYLNKYEDNQFFHRHRISGFIKIKKDLGPLEISLREKIQINYLNKEKENADYSPKNYLRTRFSITYNIPNSKLEPWIQAQIRHQLNNPVKNDMDNYRLAAGIEFPLTKHLQMDTFLQLDQEENKKNPEKTWIIGTNLKFEL</sequence>
<protein>
    <submittedName>
        <fullName evidence="1">Uncharacterized protein DUF2490</fullName>
    </submittedName>
</protein>
<dbReference type="Proteomes" id="UP000252733">
    <property type="component" value="Unassembled WGS sequence"/>
</dbReference>
<gene>
    <name evidence="1" type="ORF">DFO77_12150</name>
</gene>
<keyword evidence="2" id="KW-1185">Reference proteome</keyword>
<evidence type="ECO:0000313" key="2">
    <source>
        <dbReference type="Proteomes" id="UP000252733"/>
    </source>
</evidence>